<proteinExistence type="predicted"/>
<name>A0A0B5N7V1_BACTU</name>
<accession>A0A0B5N7V1</accession>
<dbReference type="EMBL" id="CP053979">
    <property type="protein sequence ID" value="QKH22960.1"/>
    <property type="molecule type" value="Genomic_DNA"/>
</dbReference>
<evidence type="ECO:0000313" key="3">
    <source>
        <dbReference type="EMBL" id="QKH22960.1"/>
    </source>
</evidence>
<dbReference type="KEGG" id="btw:BF38_6031"/>
<evidence type="ECO:0000313" key="2">
    <source>
        <dbReference type="EMBL" id="MDR4174666.1"/>
    </source>
</evidence>
<geneLocation type="plasmid" evidence="1 4">
    <name>2</name>
</geneLocation>
<dbReference type="Proteomes" id="UP000031876">
    <property type="component" value="Plasmid 2"/>
</dbReference>
<geneLocation type="plasmid" evidence="3 5">
    <name>unnamed3</name>
</geneLocation>
<evidence type="ECO:0008006" key="6">
    <source>
        <dbReference type="Google" id="ProtNLM"/>
    </source>
</evidence>
<reference evidence="3 5" key="3">
    <citation type="submission" date="2020-05" db="EMBL/GenBank/DDBJ databases">
        <title>FDA dAtabase for Regulatory Grade micrObial Sequences (FDA-ARGOS): Supporting development and validation of Infectious Disease Dx tests.</title>
        <authorList>
            <person name="Nelson B."/>
            <person name="Plummer A."/>
            <person name="Tallon L."/>
            <person name="Sadzewicz L."/>
            <person name="Zhao X."/>
            <person name="Vavikolanu K."/>
            <person name="Mehta A."/>
            <person name="Aluvathingal J."/>
            <person name="Nadendla S."/>
            <person name="Myers T."/>
            <person name="Yan Y."/>
            <person name="Sichtig H."/>
        </authorList>
    </citation>
    <scope>NUCLEOTIDE SEQUENCE [LARGE SCALE GENOMIC DNA]</scope>
    <source>
        <strain evidence="3 5">FDAARGOS_795</strain>
        <plasmid evidence="3 5">unnamed3</plasmid>
    </source>
</reference>
<dbReference type="RefSeq" id="WP_000282317.1">
    <property type="nucleotide sequence ID" value="NZ_CP009334.1"/>
</dbReference>
<reference evidence="1 4" key="1">
    <citation type="journal article" date="2015" name="Genome Announc.">
        <title>Complete genome sequences for 35 biothreat assay-relevant bacillus species.</title>
        <authorList>
            <person name="Johnson S.L."/>
            <person name="Daligault H.E."/>
            <person name="Davenport K.W."/>
            <person name="Jaissle J."/>
            <person name="Frey K.G."/>
            <person name="Ladner J.T."/>
            <person name="Broomall S.M."/>
            <person name="Bishop-Lilly K.A."/>
            <person name="Bruce D.C."/>
            <person name="Gibbons H.S."/>
            <person name="Coyne S.R."/>
            <person name="Lo C.C."/>
            <person name="Meincke L."/>
            <person name="Munk A.C."/>
            <person name="Koroleva G.I."/>
            <person name="Rosenzweig C.N."/>
            <person name="Palacios G.F."/>
            <person name="Redden C.L."/>
            <person name="Minogue T.D."/>
            <person name="Chain P.S."/>
        </authorList>
    </citation>
    <scope>NUCLEOTIDE SEQUENCE [LARGE SCALE GENOMIC DNA]</scope>
    <source>
        <strain evidence="1 4">HD1011</strain>
        <plasmid evidence="1 4">2</plasmid>
    </source>
</reference>
<sequence>MYNGVMEEIYLTETSEINERHRSRYIVRFVSQNYYLAEFDTREQLSAWCKLMGVSMMELPKNTAMFPDTVKVYELSKSVQQFSFGDLSQIPQGAIKHKGMSNGSIVDCYVYVTPIAFGIFRPNPNFKNVYVPLPLEEHMQYIRDKKKFLI</sequence>
<organism evidence="3 5">
    <name type="scientific">Bacillus thuringiensis</name>
    <dbReference type="NCBI Taxonomy" id="1428"/>
    <lineage>
        <taxon>Bacteria</taxon>
        <taxon>Bacillati</taxon>
        <taxon>Bacillota</taxon>
        <taxon>Bacilli</taxon>
        <taxon>Bacillales</taxon>
        <taxon>Bacillaceae</taxon>
        <taxon>Bacillus</taxon>
        <taxon>Bacillus cereus group</taxon>
    </lineage>
</organism>
<reference evidence="2" key="2">
    <citation type="submission" date="2019-07" db="EMBL/GenBank/DDBJ databases">
        <title>Phylogenomic Reclassification of ATCC Bacillus Strains and Various Taxa within the Genus Bacillus.</title>
        <authorList>
            <person name="Riojas M.A."/>
            <person name="Frank A.M."/>
            <person name="Fenn S.L."/>
            <person name="King S.P."/>
            <person name="Brower S.M."/>
            <person name="Hazbon M.H."/>
        </authorList>
    </citation>
    <scope>NUCLEOTIDE SEQUENCE</scope>
    <source>
        <strain evidence="2">ATCC 35646</strain>
    </source>
</reference>
<dbReference type="EMBL" id="CP009334">
    <property type="protein sequence ID" value="AJG73839.1"/>
    <property type="molecule type" value="Genomic_DNA"/>
</dbReference>
<dbReference type="Proteomes" id="UP000501107">
    <property type="component" value="Plasmid unnamed3"/>
</dbReference>
<protein>
    <recommendedName>
        <fullName evidence="6">PH domain-containing protein</fullName>
    </recommendedName>
</protein>
<evidence type="ECO:0000313" key="1">
    <source>
        <dbReference type="EMBL" id="AJG73839.1"/>
    </source>
</evidence>
<evidence type="ECO:0000313" key="5">
    <source>
        <dbReference type="Proteomes" id="UP000501107"/>
    </source>
</evidence>
<keyword evidence="3" id="KW-0614">Plasmid</keyword>
<gene>
    <name evidence="1" type="ORF">BF38_6031</name>
    <name evidence="2" type="ORF">FO599_00790</name>
    <name evidence="3" type="ORF">FOC89_02990</name>
</gene>
<dbReference type="AlphaFoldDB" id="A0A0B5N7V1"/>
<evidence type="ECO:0000313" key="4">
    <source>
        <dbReference type="Proteomes" id="UP000031876"/>
    </source>
</evidence>
<dbReference type="EMBL" id="VKQN01000001">
    <property type="protein sequence ID" value="MDR4174666.1"/>
    <property type="molecule type" value="Genomic_DNA"/>
</dbReference>
<dbReference type="Proteomes" id="UP001181533">
    <property type="component" value="Unassembled WGS sequence"/>
</dbReference>